<dbReference type="InterPro" id="IPR023546">
    <property type="entry name" value="MGMT"/>
</dbReference>
<name>A0A1B1ANJ3_9PROT</name>
<evidence type="ECO:0000313" key="12">
    <source>
        <dbReference type="EMBL" id="ANP48137.1"/>
    </source>
</evidence>
<evidence type="ECO:0000256" key="1">
    <source>
        <dbReference type="ARBA" id="ARBA00001286"/>
    </source>
</evidence>
<evidence type="ECO:0000256" key="9">
    <source>
        <dbReference type="HAMAP-Rule" id="MF_00772"/>
    </source>
</evidence>
<dbReference type="GO" id="GO:0006307">
    <property type="term" value="P:DNA alkylation repair"/>
    <property type="evidence" value="ECO:0007669"/>
    <property type="project" value="UniProtKB-UniRule"/>
</dbReference>
<dbReference type="Proteomes" id="UP000092498">
    <property type="component" value="Chromosome"/>
</dbReference>
<evidence type="ECO:0000256" key="6">
    <source>
        <dbReference type="ARBA" id="ARBA00022763"/>
    </source>
</evidence>
<keyword evidence="6 9" id="KW-0227">DNA damage</keyword>
<comment type="subcellular location">
    <subcellularLocation>
        <location evidence="9">Cytoplasm</location>
    </subcellularLocation>
</comment>
<comment type="miscellaneous">
    <text evidence="9">This enzyme catalyzes only one turnover and therefore is not strictly catalytic. According to one definition, an enzyme is a biocatalyst that acts repeatedly and over many reaction cycles.</text>
</comment>
<keyword evidence="4 9" id="KW-0489">Methyltransferase</keyword>
<dbReference type="Gene3D" id="1.10.10.10">
    <property type="entry name" value="Winged helix-like DNA-binding domain superfamily/Winged helix DNA-binding domain"/>
    <property type="match status" value="1"/>
</dbReference>
<dbReference type="GO" id="GO:0005737">
    <property type="term" value="C:cytoplasm"/>
    <property type="evidence" value="ECO:0007669"/>
    <property type="project" value="UniProtKB-SubCell"/>
</dbReference>
<evidence type="ECO:0000256" key="4">
    <source>
        <dbReference type="ARBA" id="ARBA00022603"/>
    </source>
</evidence>
<dbReference type="EMBL" id="CP013244">
    <property type="protein sequence ID" value="ANP48137.1"/>
    <property type="molecule type" value="Genomic_DNA"/>
</dbReference>
<protein>
    <recommendedName>
        <fullName evidence="9">Methylated-DNA--protein-cysteine methyltransferase</fullName>
        <ecNumber evidence="9">2.1.1.63</ecNumber>
    </recommendedName>
    <alternativeName>
        <fullName evidence="9">6-O-methylguanine-DNA methyltransferase</fullName>
        <shortName evidence="9">MGMT</shortName>
    </alternativeName>
    <alternativeName>
        <fullName evidence="9">O-6-methylguanine-DNA-alkyltransferase</fullName>
    </alternativeName>
</protein>
<evidence type="ECO:0000256" key="8">
    <source>
        <dbReference type="ARBA" id="ARBA00049348"/>
    </source>
</evidence>
<dbReference type="InterPro" id="IPR014048">
    <property type="entry name" value="MethylDNA_cys_MeTrfase_DNA-bd"/>
</dbReference>
<dbReference type="InParanoid" id="A0A1B1ANJ3"/>
<dbReference type="FunCoup" id="A0A1B1ANJ3">
    <property type="interactions" value="101"/>
</dbReference>
<feature type="domain" description="Methylguanine DNA methyltransferase ribonuclease-like" evidence="11">
    <location>
        <begin position="3"/>
        <end position="67"/>
    </location>
</feature>
<accession>A0A1B1ANJ3</accession>
<keyword evidence="13" id="KW-1185">Reference proteome</keyword>
<gene>
    <name evidence="12" type="ORF">ATE48_17255</name>
</gene>
<evidence type="ECO:0000313" key="13">
    <source>
        <dbReference type="Proteomes" id="UP000092498"/>
    </source>
</evidence>
<evidence type="ECO:0000256" key="2">
    <source>
        <dbReference type="ARBA" id="ARBA00008711"/>
    </source>
</evidence>
<comment type="catalytic activity">
    <reaction evidence="8 9">
        <text>a 6-O-methyl-2'-deoxyguanosine in DNA + L-cysteinyl-[protein] = S-methyl-L-cysteinyl-[protein] + a 2'-deoxyguanosine in DNA</text>
        <dbReference type="Rhea" id="RHEA:24000"/>
        <dbReference type="Rhea" id="RHEA-COMP:10131"/>
        <dbReference type="Rhea" id="RHEA-COMP:10132"/>
        <dbReference type="Rhea" id="RHEA-COMP:11367"/>
        <dbReference type="Rhea" id="RHEA-COMP:11368"/>
        <dbReference type="ChEBI" id="CHEBI:29950"/>
        <dbReference type="ChEBI" id="CHEBI:82612"/>
        <dbReference type="ChEBI" id="CHEBI:85445"/>
        <dbReference type="ChEBI" id="CHEBI:85448"/>
        <dbReference type="EC" id="2.1.1.63"/>
    </reaction>
</comment>
<organism evidence="12 13">
    <name type="scientific">Candidatus Viadribacter manganicus</name>
    <dbReference type="NCBI Taxonomy" id="1759059"/>
    <lineage>
        <taxon>Bacteria</taxon>
        <taxon>Pseudomonadati</taxon>
        <taxon>Pseudomonadota</taxon>
        <taxon>Alphaproteobacteria</taxon>
        <taxon>Hyphomonadales</taxon>
        <taxon>Hyphomonadaceae</taxon>
        <taxon>Candidatus Viadribacter</taxon>
    </lineage>
</organism>
<comment type="similarity">
    <text evidence="2 9">Belongs to the MGMT family.</text>
</comment>
<dbReference type="HAMAP" id="MF_00772">
    <property type="entry name" value="OGT"/>
    <property type="match status" value="1"/>
</dbReference>
<dbReference type="PANTHER" id="PTHR10815:SF5">
    <property type="entry name" value="METHYLATED-DNA--PROTEIN-CYSTEINE METHYLTRANSFERASE"/>
    <property type="match status" value="1"/>
</dbReference>
<dbReference type="FunFam" id="1.10.10.10:FF:000214">
    <property type="entry name" value="Methylated-DNA--protein-cysteine methyltransferase"/>
    <property type="match status" value="1"/>
</dbReference>
<dbReference type="GO" id="GO:0003908">
    <property type="term" value="F:methylated-DNA-[protein]-cysteine S-methyltransferase activity"/>
    <property type="evidence" value="ECO:0007669"/>
    <property type="project" value="UniProtKB-UniRule"/>
</dbReference>
<evidence type="ECO:0000256" key="3">
    <source>
        <dbReference type="ARBA" id="ARBA00022490"/>
    </source>
</evidence>
<keyword evidence="7 9" id="KW-0234">DNA repair</keyword>
<dbReference type="InterPro" id="IPR036217">
    <property type="entry name" value="MethylDNA_cys_MeTrfase_DNAb"/>
</dbReference>
<dbReference type="GO" id="GO:0032259">
    <property type="term" value="P:methylation"/>
    <property type="evidence" value="ECO:0007669"/>
    <property type="project" value="UniProtKB-KW"/>
</dbReference>
<dbReference type="Pfam" id="PF02870">
    <property type="entry name" value="Methyltransf_1N"/>
    <property type="match status" value="1"/>
</dbReference>
<feature type="domain" description="Methylated-DNA-[protein]-cysteine S-methyltransferase DNA binding" evidence="10">
    <location>
        <begin position="72"/>
        <end position="151"/>
    </location>
</feature>
<evidence type="ECO:0000259" key="11">
    <source>
        <dbReference type="Pfam" id="PF02870"/>
    </source>
</evidence>
<proteinExistence type="inferred from homology"/>
<dbReference type="EC" id="2.1.1.63" evidence="9"/>
<comment type="function">
    <text evidence="9">Involved in the cellular defense against the biological effects of O6-methylguanine (O6-MeG) and O4-methylthymine (O4-MeT) in DNA. Repairs the methylated nucleobase in DNA by stoichiometrically transferring the methyl group to a cysteine residue in the enzyme. This is a suicide reaction: the enzyme is irreversibly inactivated.</text>
</comment>
<dbReference type="PROSITE" id="PS00374">
    <property type="entry name" value="MGMT"/>
    <property type="match status" value="1"/>
</dbReference>
<keyword evidence="5 9" id="KW-0808">Transferase</keyword>
<comment type="catalytic activity">
    <reaction evidence="1 9">
        <text>a 4-O-methyl-thymidine in DNA + L-cysteinyl-[protein] = a thymidine in DNA + S-methyl-L-cysteinyl-[protein]</text>
        <dbReference type="Rhea" id="RHEA:53428"/>
        <dbReference type="Rhea" id="RHEA-COMP:10131"/>
        <dbReference type="Rhea" id="RHEA-COMP:10132"/>
        <dbReference type="Rhea" id="RHEA-COMP:13555"/>
        <dbReference type="Rhea" id="RHEA-COMP:13556"/>
        <dbReference type="ChEBI" id="CHEBI:29950"/>
        <dbReference type="ChEBI" id="CHEBI:82612"/>
        <dbReference type="ChEBI" id="CHEBI:137386"/>
        <dbReference type="ChEBI" id="CHEBI:137387"/>
        <dbReference type="EC" id="2.1.1.63"/>
    </reaction>
</comment>
<sequence length="160" mass="17274">MSAIYDSPIGPLTLASDGKALIQVEFEGGRYPLSQYELGNDKIIDQARRELDLYFAGKLRDFKVKVAPQGTEFQRKAWAALQTIPYGETRSYAQQAKAIGSPKATRAIGAANGRNPIPVIIPCHRVIGANGSLTGFGGGMERKQILLELEQGGNLLARAS</sequence>
<dbReference type="Gene3D" id="3.30.160.70">
    <property type="entry name" value="Methylated DNA-protein cysteine methyltransferase domain"/>
    <property type="match status" value="1"/>
</dbReference>
<dbReference type="STRING" id="1759059.ATE48_17255"/>
<dbReference type="KEGG" id="cbot:ATE48_17255"/>
<dbReference type="CDD" id="cd06445">
    <property type="entry name" value="ATase"/>
    <property type="match status" value="1"/>
</dbReference>
<dbReference type="InterPro" id="IPR008332">
    <property type="entry name" value="MethylG_MeTrfase_N"/>
</dbReference>
<feature type="active site" description="Nucleophile; methyl group acceptor" evidence="9">
    <location>
        <position position="123"/>
    </location>
</feature>
<dbReference type="InterPro" id="IPR036388">
    <property type="entry name" value="WH-like_DNA-bd_sf"/>
</dbReference>
<keyword evidence="3 9" id="KW-0963">Cytoplasm</keyword>
<evidence type="ECO:0000259" key="10">
    <source>
        <dbReference type="Pfam" id="PF01035"/>
    </source>
</evidence>
<evidence type="ECO:0000256" key="7">
    <source>
        <dbReference type="ARBA" id="ARBA00023204"/>
    </source>
</evidence>
<dbReference type="InterPro" id="IPR036631">
    <property type="entry name" value="MGMT_N_sf"/>
</dbReference>
<dbReference type="AlphaFoldDB" id="A0A1B1ANJ3"/>
<dbReference type="NCBIfam" id="TIGR00589">
    <property type="entry name" value="ogt"/>
    <property type="match status" value="1"/>
</dbReference>
<dbReference type="InterPro" id="IPR001497">
    <property type="entry name" value="MethylDNA_cys_MeTrfase_AS"/>
</dbReference>
<dbReference type="SUPFAM" id="SSF46767">
    <property type="entry name" value="Methylated DNA-protein cysteine methyltransferase, C-terminal domain"/>
    <property type="match status" value="1"/>
</dbReference>
<dbReference type="PANTHER" id="PTHR10815">
    <property type="entry name" value="METHYLATED-DNA--PROTEIN-CYSTEINE METHYLTRANSFERASE"/>
    <property type="match status" value="1"/>
</dbReference>
<dbReference type="Pfam" id="PF01035">
    <property type="entry name" value="DNA_binding_1"/>
    <property type="match status" value="1"/>
</dbReference>
<reference evidence="12 13" key="1">
    <citation type="submission" date="2015-11" db="EMBL/GenBank/DDBJ databases">
        <title>Whole-Genome Sequence of Candidatus Oderbacter manganicum from the National Park Lower Oder Valley, Germany.</title>
        <authorList>
            <person name="Braun B."/>
            <person name="Liere K."/>
            <person name="Szewzyk U."/>
        </authorList>
    </citation>
    <scope>NUCLEOTIDE SEQUENCE [LARGE SCALE GENOMIC DNA]</scope>
    <source>
        <strain evidence="12 13">OTSz_A_272</strain>
    </source>
</reference>
<dbReference type="SUPFAM" id="SSF53155">
    <property type="entry name" value="Methylated DNA-protein cysteine methyltransferase domain"/>
    <property type="match status" value="1"/>
</dbReference>
<evidence type="ECO:0000256" key="5">
    <source>
        <dbReference type="ARBA" id="ARBA00022679"/>
    </source>
</evidence>